<dbReference type="EMBL" id="CAFBLX010000148">
    <property type="protein sequence ID" value="CAB4895489.1"/>
    <property type="molecule type" value="Genomic_DNA"/>
</dbReference>
<protein>
    <submittedName>
        <fullName evidence="1">Unannotated protein</fullName>
    </submittedName>
</protein>
<sequence length="72" mass="7548">MIDAVIFTNYSDTETPVRISTIDGHQHVGKIGAVDNNDDDGGFITVALTEVPTGSPYVTVVIAVDAITAIES</sequence>
<reference evidence="1" key="1">
    <citation type="submission" date="2020-05" db="EMBL/GenBank/DDBJ databases">
        <authorList>
            <person name="Chiriac C."/>
            <person name="Salcher M."/>
            <person name="Ghai R."/>
            <person name="Kavagutti S V."/>
        </authorList>
    </citation>
    <scope>NUCLEOTIDE SEQUENCE</scope>
</reference>
<organism evidence="1">
    <name type="scientific">freshwater metagenome</name>
    <dbReference type="NCBI Taxonomy" id="449393"/>
    <lineage>
        <taxon>unclassified sequences</taxon>
        <taxon>metagenomes</taxon>
        <taxon>ecological metagenomes</taxon>
    </lineage>
</organism>
<accession>A0A6J7FU50</accession>
<gene>
    <name evidence="1" type="ORF">UFOPK3472_02163</name>
</gene>
<evidence type="ECO:0000313" key="1">
    <source>
        <dbReference type="EMBL" id="CAB4895489.1"/>
    </source>
</evidence>
<name>A0A6J7FU50_9ZZZZ</name>
<dbReference type="AlphaFoldDB" id="A0A6J7FU50"/>
<proteinExistence type="predicted"/>